<keyword evidence="2" id="KW-1185">Reference proteome</keyword>
<organism evidence="1 2">
    <name type="scientific">Vespula germanica</name>
    <name type="common">German yellow jacket</name>
    <name type="synonym">Paravespula germanica</name>
    <dbReference type="NCBI Taxonomy" id="30212"/>
    <lineage>
        <taxon>Eukaryota</taxon>
        <taxon>Metazoa</taxon>
        <taxon>Ecdysozoa</taxon>
        <taxon>Arthropoda</taxon>
        <taxon>Hexapoda</taxon>
        <taxon>Insecta</taxon>
        <taxon>Pterygota</taxon>
        <taxon>Neoptera</taxon>
        <taxon>Endopterygota</taxon>
        <taxon>Hymenoptera</taxon>
        <taxon>Apocrita</taxon>
        <taxon>Aculeata</taxon>
        <taxon>Vespoidea</taxon>
        <taxon>Vespidae</taxon>
        <taxon>Vespinae</taxon>
        <taxon>Vespula</taxon>
    </lineage>
</organism>
<reference evidence="1" key="1">
    <citation type="journal article" date="2020" name="G3 (Bethesda)">
        <title>High-Quality Assemblies for Three Invasive Social Wasps from the &lt;i&gt;Vespula&lt;/i&gt; Genus.</title>
        <authorList>
            <person name="Harrop T.W.R."/>
            <person name="Guhlin J."/>
            <person name="McLaughlin G.M."/>
            <person name="Permina E."/>
            <person name="Stockwell P."/>
            <person name="Gilligan J."/>
            <person name="Le Lec M.F."/>
            <person name="Gruber M.A.M."/>
            <person name="Quinn O."/>
            <person name="Lovegrove M."/>
            <person name="Duncan E.J."/>
            <person name="Remnant E.J."/>
            <person name="Van Eeckhoven J."/>
            <person name="Graham B."/>
            <person name="Knapp R.A."/>
            <person name="Langford K.W."/>
            <person name="Kronenberg Z."/>
            <person name="Press M.O."/>
            <person name="Eacker S.M."/>
            <person name="Wilson-Rankin E.E."/>
            <person name="Purcell J."/>
            <person name="Lester P.J."/>
            <person name="Dearden P.K."/>
        </authorList>
    </citation>
    <scope>NUCLEOTIDE SEQUENCE</scope>
    <source>
        <strain evidence="1">Linc-1</strain>
    </source>
</reference>
<gene>
    <name evidence="1" type="ORF">HZH68_002238</name>
</gene>
<dbReference type="EMBL" id="JACSDZ010000002">
    <property type="protein sequence ID" value="KAF7413749.1"/>
    <property type="molecule type" value="Genomic_DNA"/>
</dbReference>
<accession>A0A834NM30</accession>
<name>A0A834NM30_VESGE</name>
<protein>
    <submittedName>
        <fullName evidence="1">Uncharacterized protein</fullName>
    </submittedName>
</protein>
<proteinExistence type="predicted"/>
<comment type="caution">
    <text evidence="1">The sequence shown here is derived from an EMBL/GenBank/DDBJ whole genome shotgun (WGS) entry which is preliminary data.</text>
</comment>
<dbReference type="Proteomes" id="UP000617340">
    <property type="component" value="Unassembled WGS sequence"/>
</dbReference>
<evidence type="ECO:0000313" key="2">
    <source>
        <dbReference type="Proteomes" id="UP000617340"/>
    </source>
</evidence>
<dbReference type="AlphaFoldDB" id="A0A834NM30"/>
<evidence type="ECO:0000313" key="1">
    <source>
        <dbReference type="EMBL" id="KAF7413749.1"/>
    </source>
</evidence>
<sequence length="138" mass="15629">MKNEPSDLSLSKDGKEVYLDNLQLIKTIGKTVRSKYLSRRYKKEKNCEKEKYKNECGGREKVALLVINENASLPPKESIGNDKGRSTSKCKAITPTDRETIQLQKPSQSSYSEPELLYLTSDTVIWPRLCSPVEMLSA</sequence>